<dbReference type="STRING" id="1224164.B843_07130"/>
<dbReference type="EMBL" id="CP004353">
    <property type="protein sequence ID" value="AHI22811.1"/>
    <property type="molecule type" value="Genomic_DNA"/>
</dbReference>
<dbReference type="Proteomes" id="UP000019222">
    <property type="component" value="Chromosome"/>
</dbReference>
<protein>
    <submittedName>
        <fullName evidence="1">Uncharacterized protein</fullName>
    </submittedName>
</protein>
<dbReference type="KEGG" id="cvt:B843_07130"/>
<evidence type="ECO:0000313" key="2">
    <source>
        <dbReference type="Proteomes" id="UP000019222"/>
    </source>
</evidence>
<accession>W5Y0M6</accession>
<name>W5Y0M6_9CORY</name>
<proteinExistence type="predicted"/>
<reference evidence="1 2" key="1">
    <citation type="submission" date="2013-02" db="EMBL/GenBank/DDBJ databases">
        <title>The complete genome sequence of Corynebacterium vitaeruminis DSM 20294.</title>
        <authorList>
            <person name="Ruckert C."/>
            <person name="Albersmeier A."/>
            <person name="Kalinowski J."/>
        </authorList>
    </citation>
    <scope>NUCLEOTIDE SEQUENCE [LARGE SCALE GENOMIC DNA]</scope>
    <source>
        <strain evidence="2">ATCC 10234</strain>
    </source>
</reference>
<sequence length="140" mass="15237">MTVTETLADRLRPRIDETFQFLTEFASGSYVHGEDDSWDPTMDASLLPQVRAAFERLLGELERAAGAGPADPADASGALVLEFYREIDGLNEQAGAIPVVEDEEMADLLDILKEALAEVGFGAVDVDKLPQWHEAGEEDS</sequence>
<keyword evidence="2" id="KW-1185">Reference proteome</keyword>
<dbReference type="AlphaFoldDB" id="W5Y0M6"/>
<dbReference type="PATRIC" id="fig|1224164.3.peg.1430"/>
<dbReference type="HOGENOM" id="CLU_1831825_0_0_11"/>
<gene>
    <name evidence="1" type="ORF">B843_07130</name>
</gene>
<organism evidence="1 2">
    <name type="scientific">Corynebacterium vitaeruminis DSM 20294</name>
    <dbReference type="NCBI Taxonomy" id="1224164"/>
    <lineage>
        <taxon>Bacteria</taxon>
        <taxon>Bacillati</taxon>
        <taxon>Actinomycetota</taxon>
        <taxon>Actinomycetes</taxon>
        <taxon>Mycobacteriales</taxon>
        <taxon>Corynebacteriaceae</taxon>
        <taxon>Corynebacterium</taxon>
    </lineage>
</organism>
<evidence type="ECO:0000313" key="1">
    <source>
        <dbReference type="EMBL" id="AHI22811.1"/>
    </source>
</evidence>
<dbReference type="RefSeq" id="WP_025252835.1">
    <property type="nucleotide sequence ID" value="NZ_CP004353.1"/>
</dbReference>